<evidence type="ECO:0000256" key="1">
    <source>
        <dbReference type="ARBA" id="ARBA00004370"/>
    </source>
</evidence>
<comment type="function">
    <text evidence="16">Catalyzes cross-linking of the peptidoglycan cell wall at the division septum.</text>
</comment>
<evidence type="ECO:0000256" key="6">
    <source>
        <dbReference type="ARBA" id="ARBA00022670"/>
    </source>
</evidence>
<dbReference type="InterPro" id="IPR005311">
    <property type="entry name" value="PBP_dimer"/>
</dbReference>
<keyword evidence="2 16" id="KW-1003">Cell membrane</keyword>
<keyword evidence="11 16" id="KW-1133">Transmembrane helix</keyword>
<evidence type="ECO:0000313" key="20">
    <source>
        <dbReference type="EMBL" id="CAG4976649.1"/>
    </source>
</evidence>
<keyword evidence="3 16" id="KW-0997">Cell inner membrane</keyword>
<keyword evidence="14 16" id="KW-0131">Cell cycle</keyword>
<dbReference type="SUPFAM" id="SSF56601">
    <property type="entry name" value="beta-lactamase/transpeptidase-like"/>
    <property type="match status" value="1"/>
</dbReference>
<evidence type="ECO:0000256" key="3">
    <source>
        <dbReference type="ARBA" id="ARBA00022519"/>
    </source>
</evidence>
<evidence type="ECO:0000259" key="19">
    <source>
        <dbReference type="Pfam" id="PF03717"/>
    </source>
</evidence>
<dbReference type="InterPro" id="IPR001460">
    <property type="entry name" value="PCN-bd_Tpept"/>
</dbReference>
<evidence type="ECO:0000259" key="18">
    <source>
        <dbReference type="Pfam" id="PF00905"/>
    </source>
</evidence>
<dbReference type="InterPro" id="IPR012338">
    <property type="entry name" value="Beta-lactam/transpept-like"/>
</dbReference>
<keyword evidence="6 16" id="KW-0645">Protease</keyword>
<evidence type="ECO:0000256" key="7">
    <source>
        <dbReference type="ARBA" id="ARBA00022692"/>
    </source>
</evidence>
<keyword evidence="4 16" id="KW-0132">Cell division</keyword>
<evidence type="ECO:0000256" key="14">
    <source>
        <dbReference type="ARBA" id="ARBA00023306"/>
    </source>
</evidence>
<dbReference type="Proteomes" id="UP000680116">
    <property type="component" value="Chromosome"/>
</dbReference>
<dbReference type="Gene3D" id="3.30.450.330">
    <property type="match status" value="1"/>
</dbReference>
<evidence type="ECO:0000256" key="12">
    <source>
        <dbReference type="ARBA" id="ARBA00023136"/>
    </source>
</evidence>
<feature type="compositionally biased region" description="Low complexity" evidence="17">
    <location>
        <begin position="621"/>
        <end position="637"/>
    </location>
</feature>
<reference evidence="20 21" key="1">
    <citation type="submission" date="2021-04" db="EMBL/GenBank/DDBJ databases">
        <authorList>
            <person name="Rodrigo-Torres L."/>
            <person name="Arahal R. D."/>
            <person name="Lucena T."/>
        </authorList>
    </citation>
    <scope>NUCLEOTIDE SEQUENCE [LARGE SCALE GENOMIC DNA]</scope>
    <source>
        <strain evidence="20 21">CECT 30171</strain>
    </source>
</reference>
<evidence type="ECO:0000256" key="10">
    <source>
        <dbReference type="ARBA" id="ARBA00022984"/>
    </source>
</evidence>
<keyword evidence="9 16" id="KW-0133">Cell shape</keyword>
<dbReference type="PANTHER" id="PTHR30627">
    <property type="entry name" value="PEPTIDOGLYCAN D,D-TRANSPEPTIDASE"/>
    <property type="match status" value="1"/>
</dbReference>
<feature type="transmembrane region" description="Helical" evidence="16">
    <location>
        <begin position="48"/>
        <end position="67"/>
    </location>
</feature>
<dbReference type="Pfam" id="PF03717">
    <property type="entry name" value="PBP_dimer"/>
    <property type="match status" value="1"/>
</dbReference>
<evidence type="ECO:0000256" key="16">
    <source>
        <dbReference type="HAMAP-Rule" id="MF_02080"/>
    </source>
</evidence>
<evidence type="ECO:0000256" key="11">
    <source>
        <dbReference type="ARBA" id="ARBA00022989"/>
    </source>
</evidence>
<comment type="similarity">
    <text evidence="16">Belongs to the transpeptidase family. FtsI subfamily.</text>
</comment>
<accession>A0ABN7R4D9</accession>
<dbReference type="GO" id="GO:0009002">
    <property type="term" value="F:serine-type D-Ala-D-Ala carboxypeptidase activity"/>
    <property type="evidence" value="ECO:0007669"/>
    <property type="project" value="UniProtKB-EC"/>
</dbReference>
<dbReference type="Gene3D" id="3.40.710.10">
    <property type="entry name" value="DD-peptidase/beta-lactamase superfamily"/>
    <property type="match status" value="1"/>
</dbReference>
<proteinExistence type="inferred from homology"/>
<gene>
    <name evidence="16 20" type="primary">ftsI</name>
    <name evidence="20" type="ORF">LYB30171_02238</name>
</gene>
<organism evidence="20 21">
    <name type="scientific">Novilysobacter luteus</name>
    <dbReference type="NCBI Taxonomy" id="2822368"/>
    <lineage>
        <taxon>Bacteria</taxon>
        <taxon>Pseudomonadati</taxon>
        <taxon>Pseudomonadota</taxon>
        <taxon>Gammaproteobacteria</taxon>
        <taxon>Lysobacterales</taxon>
        <taxon>Lysobacteraceae</taxon>
        <taxon>Novilysobacter</taxon>
    </lineage>
</organism>
<dbReference type="EMBL" id="OU015430">
    <property type="protein sequence ID" value="CAG4976649.1"/>
    <property type="molecule type" value="Genomic_DNA"/>
</dbReference>
<dbReference type="PANTHER" id="PTHR30627:SF1">
    <property type="entry name" value="PEPTIDOGLYCAN D,D-TRANSPEPTIDASE FTSI"/>
    <property type="match status" value="1"/>
</dbReference>
<evidence type="ECO:0000256" key="5">
    <source>
        <dbReference type="ARBA" id="ARBA00022645"/>
    </source>
</evidence>
<dbReference type="HAMAP" id="MF_02080">
    <property type="entry name" value="FtsI_transpept"/>
    <property type="match status" value="1"/>
</dbReference>
<dbReference type="Gene3D" id="3.90.1310.10">
    <property type="entry name" value="Penicillin-binding protein 2a (Domain 2)"/>
    <property type="match status" value="1"/>
</dbReference>
<dbReference type="EC" id="3.4.16.4" evidence="16"/>
<dbReference type="InterPro" id="IPR050515">
    <property type="entry name" value="Beta-lactam/transpept"/>
</dbReference>
<evidence type="ECO:0000256" key="9">
    <source>
        <dbReference type="ARBA" id="ARBA00022960"/>
    </source>
</evidence>
<evidence type="ECO:0000256" key="2">
    <source>
        <dbReference type="ARBA" id="ARBA00022475"/>
    </source>
</evidence>
<keyword evidence="5 16" id="KW-0121">Carboxypeptidase</keyword>
<comment type="subcellular location">
    <subcellularLocation>
        <location evidence="16">Cell inner membrane</location>
        <topology evidence="16">Single-pass membrane protein</topology>
    </subcellularLocation>
    <subcellularLocation>
        <location evidence="1">Membrane</location>
    </subcellularLocation>
</comment>
<dbReference type="InterPro" id="IPR036138">
    <property type="entry name" value="PBP_dimer_sf"/>
</dbReference>
<evidence type="ECO:0000256" key="13">
    <source>
        <dbReference type="ARBA" id="ARBA00023210"/>
    </source>
</evidence>
<dbReference type="Pfam" id="PF00905">
    <property type="entry name" value="Transpeptidase"/>
    <property type="match status" value="1"/>
</dbReference>
<evidence type="ECO:0000256" key="8">
    <source>
        <dbReference type="ARBA" id="ARBA00022801"/>
    </source>
</evidence>
<evidence type="ECO:0000256" key="17">
    <source>
        <dbReference type="SAM" id="MobiDB-lite"/>
    </source>
</evidence>
<comment type="catalytic activity">
    <reaction evidence="16">
        <text>Preferential cleavage: (Ac)2-L-Lys-D-Ala-|-D-Ala. Also transpeptidation of peptidyl-alanyl moieties that are N-acyl substituents of D-alanine.</text>
        <dbReference type="EC" id="3.4.16.4"/>
    </reaction>
</comment>
<feature type="region of interest" description="Disordered" evidence="17">
    <location>
        <begin position="608"/>
        <end position="652"/>
    </location>
</feature>
<dbReference type="InterPro" id="IPR037532">
    <property type="entry name" value="FtsI_transpept"/>
</dbReference>
<keyword evidence="13 16" id="KW-0717">Septation</keyword>
<keyword evidence="10 16" id="KW-0573">Peptidoglycan synthesis</keyword>
<feature type="domain" description="Penicillin-binding protein transpeptidase" evidence="18">
    <location>
        <begin position="280"/>
        <end position="578"/>
    </location>
</feature>
<protein>
    <recommendedName>
        <fullName evidence="16">Peptidoglycan D,D-transpeptidase FtsI</fullName>
        <ecNumber evidence="16">3.4.16.4</ecNumber>
    </recommendedName>
    <alternativeName>
        <fullName evidence="16">Penicillin-binding protein 3</fullName>
        <shortName evidence="16">PBP-3</shortName>
    </alternativeName>
</protein>
<sequence>MSARDRRRDAARSNPAHGGAWAALLARFRGEEVRGARRGVRYNPRHRLAMVGGTLALCSVALVGRAFDVQVLNNDFYVRQGDARALREIPIPTSRGMITDRNGEPLAVSTPVESVWANPQELLKHPDRIPELAEALDVPADYLTRKLTQRADKEFMYLQRRINPSQARKILAHGIPGVSSQREFRRFYPQGEALAHVLGFTNIDDAGQEGLELAFDEWLRGTPGAKRVIRDGQGRIIENVDLLRPAEPGRDLTLTIDRRIQYLAYRELRNALLEADASSGSVVVLDIATSEVLAMANLPSFNPNDLDGDRSDARRNRAVTDVVEPGSTMKPITIAAALSQGIVTPATVVDTSPGYMANGRYTINDFRNYGALTITGIITHSSNVGVAKLAERLPDDYFYDFVHGFGYGDKPGSGFPGESSGVLAGPGQWSGTDKRTMSYGYGLSATPLQIAMAYAALANDGVLTAPTFVKGQRNEGERVVDARVADQVLRMMQTVTETGGTATGAAILGYHVGGKTGTARKFSPTGGYSNKYIALFAGVVPVENPRFSMVVVINEPDSSKGYGYGGGAVAAPVFRNVMAGALRLMDVPPDDIETWLAAQAAEQAKRAKAAGGAGESGPVLPTAVAASTAGTASGPASLPDALPEPVTVGGAR</sequence>
<keyword evidence="12 16" id="KW-0472">Membrane</keyword>
<evidence type="ECO:0000256" key="4">
    <source>
        <dbReference type="ARBA" id="ARBA00022618"/>
    </source>
</evidence>
<name>A0ABN7R4D9_9GAMM</name>
<feature type="domain" description="Penicillin-binding protein dimerisation" evidence="19">
    <location>
        <begin position="91"/>
        <end position="240"/>
    </location>
</feature>
<evidence type="ECO:0000256" key="15">
    <source>
        <dbReference type="ARBA" id="ARBA00023316"/>
    </source>
</evidence>
<evidence type="ECO:0000313" key="21">
    <source>
        <dbReference type="Proteomes" id="UP000680116"/>
    </source>
</evidence>
<keyword evidence="8 16" id="KW-0378">Hydrolase</keyword>
<feature type="active site" description="Acyl-ester intermediate" evidence="16">
    <location>
        <position position="327"/>
    </location>
</feature>
<dbReference type="SUPFAM" id="SSF56519">
    <property type="entry name" value="Penicillin binding protein dimerisation domain"/>
    <property type="match status" value="1"/>
</dbReference>
<keyword evidence="15 16" id="KW-0961">Cell wall biogenesis/degradation</keyword>
<keyword evidence="21" id="KW-1185">Reference proteome</keyword>
<keyword evidence="7 16" id="KW-0812">Transmembrane</keyword>
<comment type="pathway">
    <text evidence="16">Cell wall biogenesis; peptidoglycan biosynthesis.</text>
</comment>